<keyword evidence="8" id="KW-1185">Reference proteome</keyword>
<protein>
    <recommendedName>
        <fullName evidence="6">Tubulin/FtsZ GTPase domain-containing protein</fullName>
    </recommendedName>
</protein>
<dbReference type="InterPro" id="IPR002182">
    <property type="entry name" value="NB-ARC"/>
</dbReference>
<dbReference type="GO" id="GO:0005525">
    <property type="term" value="F:GTP binding"/>
    <property type="evidence" value="ECO:0007669"/>
    <property type="project" value="UniProtKB-KW"/>
</dbReference>
<dbReference type="GO" id="GO:0043531">
    <property type="term" value="F:ADP binding"/>
    <property type="evidence" value="ECO:0007669"/>
    <property type="project" value="InterPro"/>
</dbReference>
<reference evidence="7 8" key="1">
    <citation type="submission" date="2019-05" db="EMBL/GenBank/DDBJ databases">
        <title>Mikania micrantha, genome provides insights into the molecular mechanism of rapid growth.</title>
        <authorList>
            <person name="Liu B."/>
        </authorList>
    </citation>
    <scope>NUCLEOTIDE SEQUENCE [LARGE SCALE GENOMIC DNA]</scope>
    <source>
        <strain evidence="7">NLD-2019</strain>
        <tissue evidence="7">Leaf</tissue>
    </source>
</reference>
<dbReference type="CDD" id="cd01647">
    <property type="entry name" value="RT_LTR"/>
    <property type="match status" value="1"/>
</dbReference>
<dbReference type="SUPFAM" id="SSF56672">
    <property type="entry name" value="DNA/RNA polymerases"/>
    <property type="match status" value="1"/>
</dbReference>
<evidence type="ECO:0000256" key="3">
    <source>
        <dbReference type="ARBA" id="ARBA00022741"/>
    </source>
</evidence>
<evidence type="ECO:0000256" key="1">
    <source>
        <dbReference type="ARBA" id="ARBA00009636"/>
    </source>
</evidence>
<evidence type="ECO:0000313" key="7">
    <source>
        <dbReference type="EMBL" id="KAD6454660.1"/>
    </source>
</evidence>
<proteinExistence type="inferred from homology"/>
<organism evidence="7 8">
    <name type="scientific">Mikania micrantha</name>
    <name type="common">bitter vine</name>
    <dbReference type="NCBI Taxonomy" id="192012"/>
    <lineage>
        <taxon>Eukaryota</taxon>
        <taxon>Viridiplantae</taxon>
        <taxon>Streptophyta</taxon>
        <taxon>Embryophyta</taxon>
        <taxon>Tracheophyta</taxon>
        <taxon>Spermatophyta</taxon>
        <taxon>Magnoliopsida</taxon>
        <taxon>eudicotyledons</taxon>
        <taxon>Gunneridae</taxon>
        <taxon>Pentapetalae</taxon>
        <taxon>asterids</taxon>
        <taxon>campanulids</taxon>
        <taxon>Asterales</taxon>
        <taxon>Asteraceae</taxon>
        <taxon>Asteroideae</taxon>
        <taxon>Heliantheae alliance</taxon>
        <taxon>Eupatorieae</taxon>
        <taxon>Mikania</taxon>
    </lineage>
</organism>
<gene>
    <name evidence="7" type="ORF">E3N88_09366</name>
</gene>
<feature type="region of interest" description="Disordered" evidence="5">
    <location>
        <begin position="1"/>
        <end position="20"/>
    </location>
</feature>
<accession>A0A5N6PIU3</accession>
<evidence type="ECO:0000256" key="5">
    <source>
        <dbReference type="SAM" id="MobiDB-lite"/>
    </source>
</evidence>
<dbReference type="Gene3D" id="3.40.50.1440">
    <property type="entry name" value="Tubulin/FtsZ, GTPase domain"/>
    <property type="match status" value="1"/>
</dbReference>
<dbReference type="InterPro" id="IPR003008">
    <property type="entry name" value="Tubulin_FtsZ_GTPase"/>
</dbReference>
<evidence type="ECO:0000313" key="8">
    <source>
        <dbReference type="Proteomes" id="UP000326396"/>
    </source>
</evidence>
<comment type="similarity">
    <text evidence="1">Belongs to the tubulin family.</text>
</comment>
<dbReference type="PANTHER" id="PTHR11017:SF492">
    <property type="entry name" value="TIR DOMAIN, P-LOOP CONTAINING NUCLEOSIDE TRIPHOSPHATE HYDROLASE"/>
    <property type="match status" value="1"/>
</dbReference>
<keyword evidence="3" id="KW-0547">Nucleotide-binding</keyword>
<dbReference type="SUPFAM" id="SSF52540">
    <property type="entry name" value="P-loop containing nucleoside triphosphate hydrolases"/>
    <property type="match status" value="1"/>
</dbReference>
<dbReference type="Gene3D" id="3.40.50.300">
    <property type="entry name" value="P-loop containing nucleotide triphosphate hydrolases"/>
    <property type="match status" value="1"/>
</dbReference>
<dbReference type="InterPro" id="IPR000217">
    <property type="entry name" value="Tubulin"/>
</dbReference>
<evidence type="ECO:0000256" key="2">
    <source>
        <dbReference type="ARBA" id="ARBA00022701"/>
    </source>
</evidence>
<dbReference type="InterPro" id="IPR032675">
    <property type="entry name" value="LRR_dom_sf"/>
</dbReference>
<dbReference type="SUPFAM" id="SSF52490">
    <property type="entry name" value="Tubulin nucleotide-binding domain-like"/>
    <property type="match status" value="1"/>
</dbReference>
<dbReference type="InterPro" id="IPR036525">
    <property type="entry name" value="Tubulin/FtsZ_GTPase_sf"/>
</dbReference>
<dbReference type="SMART" id="SM00864">
    <property type="entry name" value="Tubulin"/>
    <property type="match status" value="1"/>
</dbReference>
<dbReference type="Pfam" id="PF00931">
    <property type="entry name" value="NB-ARC"/>
    <property type="match status" value="1"/>
</dbReference>
<dbReference type="GO" id="GO:0007017">
    <property type="term" value="P:microtubule-based process"/>
    <property type="evidence" value="ECO:0007669"/>
    <property type="project" value="InterPro"/>
</dbReference>
<comment type="caution">
    <text evidence="7">The sequence shown here is derived from an EMBL/GenBank/DDBJ whole genome shotgun (WGS) entry which is preliminary data.</text>
</comment>
<dbReference type="PROSITE" id="PS00227">
    <property type="entry name" value="TUBULIN"/>
    <property type="match status" value="1"/>
</dbReference>
<dbReference type="Pfam" id="PF00091">
    <property type="entry name" value="Tubulin"/>
    <property type="match status" value="1"/>
</dbReference>
<dbReference type="InterPro" id="IPR043502">
    <property type="entry name" value="DNA/RNA_pol_sf"/>
</dbReference>
<dbReference type="GO" id="GO:0005874">
    <property type="term" value="C:microtubule"/>
    <property type="evidence" value="ECO:0007669"/>
    <property type="project" value="UniProtKB-KW"/>
</dbReference>
<dbReference type="Proteomes" id="UP000326396">
    <property type="component" value="Linkage Group LG12"/>
</dbReference>
<name>A0A5N6PIU3_9ASTR</name>
<dbReference type="PRINTS" id="PR01161">
    <property type="entry name" value="TUBULIN"/>
</dbReference>
<keyword evidence="4" id="KW-0342">GTP-binding</keyword>
<dbReference type="AlphaFoldDB" id="A0A5N6PIU3"/>
<dbReference type="SUPFAM" id="SSF52058">
    <property type="entry name" value="L domain-like"/>
    <property type="match status" value="1"/>
</dbReference>
<dbReference type="OrthoDB" id="1357022at2759"/>
<dbReference type="GO" id="GO:0006952">
    <property type="term" value="P:defense response"/>
    <property type="evidence" value="ECO:0007669"/>
    <property type="project" value="InterPro"/>
</dbReference>
<dbReference type="Gene3D" id="3.80.10.10">
    <property type="entry name" value="Ribonuclease Inhibitor"/>
    <property type="match status" value="1"/>
</dbReference>
<keyword evidence="2" id="KW-0493">Microtubule</keyword>
<dbReference type="InterPro" id="IPR027417">
    <property type="entry name" value="P-loop_NTPase"/>
</dbReference>
<evidence type="ECO:0000259" key="6">
    <source>
        <dbReference type="SMART" id="SM00864"/>
    </source>
</evidence>
<dbReference type="PANTHER" id="PTHR11017">
    <property type="entry name" value="LEUCINE-RICH REPEAT-CONTAINING PROTEIN"/>
    <property type="match status" value="1"/>
</dbReference>
<feature type="domain" description="Tubulin/FtsZ GTPase" evidence="6">
    <location>
        <begin position="176"/>
        <end position="327"/>
    </location>
</feature>
<dbReference type="InterPro" id="IPR044974">
    <property type="entry name" value="Disease_R_plants"/>
</dbReference>
<dbReference type="InterPro" id="IPR017975">
    <property type="entry name" value="Tubulin_CS"/>
</dbReference>
<sequence>MTRGCNHKASNSSCGSIEASHNPVSQQHAQFVSNNKGAVGLLKRLLTSGMPMISEQQGNKVNKEVGNDFKVARFSYERNKGSEKESGKLRSSSWGAPVLFGKNKDGSFRMCIDYCELNKLTIKNRYLLPRINDLFDQLQGSKSFFKINLHSGYHQLRVIEDDVPKTTFHTRHGHYEFMVMHFEKHVPRAISVDLEPTAIHEIRTGTYRQLFHYQQLISGKDDAANNFVRGHYTDLCLDRVRKLADNCTGLQGFLAFNVVGGGTGSGLGSLFTTICQEVEMSFPQCAIVPPFVPAAVISPWLKDEQSNANDLAICGMGGSGKTTMAQYIYSSHKLNFESDNFLEVIEKHYKQPYGLIGLQKQLGDISCKRNIKISVIAEGTRKIENALQMNRALVVLDDIDEPDELNTLLETKAFPKLISWHAFGTKTPMDGFKEPVVQLAKSLCLITVSPGGELMMHQLLQDMGKKIISDESKFPAKRSRVRHDDESYRVLRKGDGSETIEGLALDMRKVEQGIRSEVLPLKTSSLVKMDKLKLLQLKYAKLTGSYKNFPELRWLCWHGCNLKTVPSGLLMSSLVAIDMSYGQVEMFEVPMVLNSLKILNLKRCDKLVSICKLCLLPKLETLILQSCSSLTHVCKTIGDLECLVLLDLSGRIKLWKASSRKKFVNQFVGGIPEQLLFSLLPSLNSLYLANCNHDCNNQDHVVFHAQTLFNLSLRGNLFDYLPNNIGLKMLWLLNLYSCPNLKSLLCLPNTLEELCIDWCTSLEKITFQSGRFSLREFGYEGCFKLSEIEGLFKLVPIAKIDEADMGHMRWIKAYQDHKVDLVRDDITKGRDRRIQMLYEYGIMSTYLQGLKDQSMPTYEYTSSSGFLSFRVPLHQKNHKIRGLNVSCLYRSSVSKDNDRWLLLAKISNTTKDLTWIYNPVVYCKPNVDEDVAWLSYWPIGNMLDVGDEVTMNIFWEKGMMIVSRCGGSFVYMDDGEVEEEENCENNTMKGEVIGGDLSEFEVTTGGYYLCRRDFFYSETSHRLKLLFGDNNT</sequence>
<evidence type="ECO:0000256" key="4">
    <source>
        <dbReference type="ARBA" id="ARBA00023134"/>
    </source>
</evidence>
<dbReference type="EMBL" id="SZYD01000004">
    <property type="protein sequence ID" value="KAD6454660.1"/>
    <property type="molecule type" value="Genomic_DNA"/>
</dbReference>